<proteinExistence type="predicted"/>
<gene>
    <name evidence="1" type="primary">Acey_s0004.g1958</name>
    <name evidence="1" type="ORF">Y032_0004g1958</name>
</gene>
<name>A0A016VVQ9_9BILA</name>
<reference evidence="2" key="1">
    <citation type="journal article" date="2015" name="Nat. Genet.">
        <title>The genome and transcriptome of the zoonotic hookworm Ancylostoma ceylanicum identify infection-specific gene families.</title>
        <authorList>
            <person name="Schwarz E.M."/>
            <person name="Hu Y."/>
            <person name="Antoshechkin I."/>
            <person name="Miller M.M."/>
            <person name="Sternberg P.W."/>
            <person name="Aroian R.V."/>
        </authorList>
    </citation>
    <scope>NUCLEOTIDE SEQUENCE</scope>
    <source>
        <strain evidence="2">HY135</strain>
    </source>
</reference>
<evidence type="ECO:0000313" key="1">
    <source>
        <dbReference type="EMBL" id="EYC31097.1"/>
    </source>
</evidence>
<evidence type="ECO:0000313" key="2">
    <source>
        <dbReference type="Proteomes" id="UP000024635"/>
    </source>
</evidence>
<dbReference type="AlphaFoldDB" id="A0A016VVQ9"/>
<dbReference type="OrthoDB" id="10060112at2759"/>
<comment type="caution">
    <text evidence="1">The sequence shown here is derived from an EMBL/GenBank/DDBJ whole genome shotgun (WGS) entry which is preliminary data.</text>
</comment>
<accession>A0A016VVQ9</accession>
<organism evidence="1 2">
    <name type="scientific">Ancylostoma ceylanicum</name>
    <dbReference type="NCBI Taxonomy" id="53326"/>
    <lineage>
        <taxon>Eukaryota</taxon>
        <taxon>Metazoa</taxon>
        <taxon>Ecdysozoa</taxon>
        <taxon>Nematoda</taxon>
        <taxon>Chromadorea</taxon>
        <taxon>Rhabditida</taxon>
        <taxon>Rhabditina</taxon>
        <taxon>Rhabditomorpha</taxon>
        <taxon>Strongyloidea</taxon>
        <taxon>Ancylostomatidae</taxon>
        <taxon>Ancylostomatinae</taxon>
        <taxon>Ancylostoma</taxon>
    </lineage>
</organism>
<sequence length="161" mass="18073">MDVRAAGRLQVNSPVVPNSLMKTHKIGADVNMNTISLNDFKIRPAISCCGEPSDRISWFLVKQPSLKHVGAYIVNVEEFIGAVERCQMLNSVSYVKFYAVSLYTNVDNKCATKAKLDLLQEHKADVNVLGLARSELEQLLLATLACNVFRFDNKFYMQEEV</sequence>
<dbReference type="Proteomes" id="UP000024635">
    <property type="component" value="Unassembled WGS sequence"/>
</dbReference>
<protein>
    <submittedName>
        <fullName evidence="1">Uncharacterized protein</fullName>
    </submittedName>
</protein>
<dbReference type="EMBL" id="JARK01001340">
    <property type="protein sequence ID" value="EYC31097.1"/>
    <property type="molecule type" value="Genomic_DNA"/>
</dbReference>
<keyword evidence="2" id="KW-1185">Reference proteome</keyword>